<protein>
    <submittedName>
        <fullName evidence="1">Uncharacterized protein</fullName>
    </submittedName>
</protein>
<dbReference type="AlphaFoldDB" id="A0A0E9UCE7"/>
<proteinExistence type="predicted"/>
<organism evidence="1">
    <name type="scientific">Anguilla anguilla</name>
    <name type="common">European freshwater eel</name>
    <name type="synonym">Muraena anguilla</name>
    <dbReference type="NCBI Taxonomy" id="7936"/>
    <lineage>
        <taxon>Eukaryota</taxon>
        <taxon>Metazoa</taxon>
        <taxon>Chordata</taxon>
        <taxon>Craniata</taxon>
        <taxon>Vertebrata</taxon>
        <taxon>Euteleostomi</taxon>
        <taxon>Actinopterygii</taxon>
        <taxon>Neopterygii</taxon>
        <taxon>Teleostei</taxon>
        <taxon>Anguilliformes</taxon>
        <taxon>Anguillidae</taxon>
        <taxon>Anguilla</taxon>
    </lineage>
</organism>
<reference evidence="1" key="1">
    <citation type="submission" date="2014-11" db="EMBL/GenBank/DDBJ databases">
        <authorList>
            <person name="Amaro Gonzalez C."/>
        </authorList>
    </citation>
    <scope>NUCLEOTIDE SEQUENCE</scope>
</reference>
<evidence type="ECO:0000313" key="1">
    <source>
        <dbReference type="EMBL" id="JAH63549.1"/>
    </source>
</evidence>
<dbReference type="EMBL" id="GBXM01045028">
    <property type="protein sequence ID" value="JAH63549.1"/>
    <property type="molecule type" value="Transcribed_RNA"/>
</dbReference>
<accession>A0A0E9UCE7</accession>
<sequence length="28" mass="3513">MCQCSNFMLCHRLYECKRLYFRGIKKLK</sequence>
<name>A0A0E9UCE7_ANGAN</name>
<reference evidence="1" key="2">
    <citation type="journal article" date="2015" name="Fish Shellfish Immunol.">
        <title>Early steps in the European eel (Anguilla anguilla)-Vibrio vulnificus interaction in the gills: Role of the RtxA13 toxin.</title>
        <authorList>
            <person name="Callol A."/>
            <person name="Pajuelo D."/>
            <person name="Ebbesson L."/>
            <person name="Teles M."/>
            <person name="MacKenzie S."/>
            <person name="Amaro C."/>
        </authorList>
    </citation>
    <scope>NUCLEOTIDE SEQUENCE</scope>
</reference>